<proteinExistence type="inferred from homology"/>
<dbReference type="Gene3D" id="3.40.50.1820">
    <property type="entry name" value="alpha/beta hydrolase"/>
    <property type="match status" value="1"/>
</dbReference>
<comment type="function">
    <text evidence="7">Hydrolyzes fatty acids from S-acylated cysteine residues in proteins with a strong preference for palmitoylated G-alpha proteins over other acyl substrates. Mediates the deacylation of G-alpha proteins such as GPA1 in vivo, but has weak or no activity toward palmitoylated Ras proteins. Has weak lysophospholipase activity in vitro; however such activity may not exist in vivo.</text>
</comment>
<evidence type="ECO:0000313" key="11">
    <source>
        <dbReference type="EMBL" id="THH04156.1"/>
    </source>
</evidence>
<dbReference type="AlphaFoldDB" id="A0A4S4KYZ6"/>
<evidence type="ECO:0000256" key="8">
    <source>
        <dbReference type="ARBA" id="ARBA00031195"/>
    </source>
</evidence>
<dbReference type="GO" id="GO:0008474">
    <property type="term" value="F:palmitoyl-(protein) hydrolase activity"/>
    <property type="evidence" value="ECO:0007669"/>
    <property type="project" value="UniProtKB-EC"/>
</dbReference>
<evidence type="ECO:0000259" key="10">
    <source>
        <dbReference type="Pfam" id="PF02230"/>
    </source>
</evidence>
<evidence type="ECO:0000256" key="7">
    <source>
        <dbReference type="ARBA" id="ARBA00029392"/>
    </source>
</evidence>
<dbReference type="OrthoDB" id="2418081at2759"/>
<dbReference type="EC" id="3.1.2.22" evidence="2"/>
<dbReference type="PANTHER" id="PTHR10655:SF17">
    <property type="entry name" value="LYSOPHOSPHOLIPASE-LIKE PROTEIN 1"/>
    <property type="match status" value="1"/>
</dbReference>
<sequence>MHVALMIGMLQGLGQTTAFFELDIQFLAQRLPFVKWILPQARKQAVSYNAGERRPSWFNIWNLPPHVAEHDEAGIAESVSLIEQLILDEVHNGLDPRKILLVGFSQGAALCLMTALTTLHDIGGVGSLSGWIPHRIRDHILQNDPNIPIFWAHGNADTEIPLRYGRNSIEFLEQRLCMTDDILCYIEYKGLGHEITDDVLVDLARWIASTLDSSL</sequence>
<comment type="caution">
    <text evidence="11">The sequence shown here is derived from an EMBL/GenBank/DDBJ whole genome shotgun (WGS) entry which is preliminary data.</text>
</comment>
<feature type="domain" description="Phospholipase/carboxylesterase/thioesterase" evidence="10">
    <location>
        <begin position="9"/>
        <end position="209"/>
    </location>
</feature>
<dbReference type="Proteomes" id="UP000308199">
    <property type="component" value="Unassembled WGS sequence"/>
</dbReference>
<keyword evidence="5" id="KW-0378">Hydrolase</keyword>
<keyword evidence="6" id="KW-0276">Fatty acid metabolism</keyword>
<keyword evidence="6" id="KW-0443">Lipid metabolism</keyword>
<organism evidence="11 12">
    <name type="scientific">Phellinidium pouzarii</name>
    <dbReference type="NCBI Taxonomy" id="167371"/>
    <lineage>
        <taxon>Eukaryota</taxon>
        <taxon>Fungi</taxon>
        <taxon>Dikarya</taxon>
        <taxon>Basidiomycota</taxon>
        <taxon>Agaricomycotina</taxon>
        <taxon>Agaricomycetes</taxon>
        <taxon>Hymenochaetales</taxon>
        <taxon>Hymenochaetaceae</taxon>
        <taxon>Phellinidium</taxon>
    </lineage>
</organism>
<dbReference type="GO" id="GO:0006631">
    <property type="term" value="P:fatty acid metabolic process"/>
    <property type="evidence" value="ECO:0007669"/>
    <property type="project" value="UniProtKB-KW"/>
</dbReference>
<comment type="similarity">
    <text evidence="1">Belongs to the AB hydrolase superfamily. AB hydrolase 2 family.</text>
</comment>
<protein>
    <recommendedName>
        <fullName evidence="3">Acyl-protein thioesterase 1</fullName>
        <ecNumber evidence="2">3.1.2.22</ecNumber>
    </recommendedName>
    <alternativeName>
        <fullName evidence="8">Palmitoyl-protein hydrolase</fullName>
    </alternativeName>
</protein>
<evidence type="ECO:0000256" key="2">
    <source>
        <dbReference type="ARBA" id="ARBA00012423"/>
    </source>
</evidence>
<dbReference type="SUPFAM" id="SSF53474">
    <property type="entry name" value="alpha/beta-Hydrolases"/>
    <property type="match status" value="1"/>
</dbReference>
<name>A0A4S4KYZ6_9AGAM</name>
<evidence type="ECO:0000256" key="6">
    <source>
        <dbReference type="ARBA" id="ARBA00022832"/>
    </source>
</evidence>
<dbReference type="GO" id="GO:0052689">
    <property type="term" value="F:carboxylic ester hydrolase activity"/>
    <property type="evidence" value="ECO:0007669"/>
    <property type="project" value="UniProtKB-KW"/>
</dbReference>
<dbReference type="InterPro" id="IPR050565">
    <property type="entry name" value="LYPA1-2/EST-like"/>
</dbReference>
<dbReference type="InterPro" id="IPR003140">
    <property type="entry name" value="PLipase/COase/thioEstase"/>
</dbReference>
<keyword evidence="4" id="KW-0719">Serine esterase</keyword>
<evidence type="ECO:0000256" key="4">
    <source>
        <dbReference type="ARBA" id="ARBA00022487"/>
    </source>
</evidence>
<evidence type="ECO:0000256" key="3">
    <source>
        <dbReference type="ARBA" id="ARBA00014923"/>
    </source>
</evidence>
<comment type="catalytic activity">
    <reaction evidence="9">
        <text>S-hexadecanoyl-L-cysteinyl-[protein] + H2O = L-cysteinyl-[protein] + hexadecanoate + H(+)</text>
        <dbReference type="Rhea" id="RHEA:19233"/>
        <dbReference type="Rhea" id="RHEA-COMP:10131"/>
        <dbReference type="Rhea" id="RHEA-COMP:11032"/>
        <dbReference type="ChEBI" id="CHEBI:7896"/>
        <dbReference type="ChEBI" id="CHEBI:15377"/>
        <dbReference type="ChEBI" id="CHEBI:15378"/>
        <dbReference type="ChEBI" id="CHEBI:29950"/>
        <dbReference type="ChEBI" id="CHEBI:74151"/>
        <dbReference type="EC" id="3.1.2.22"/>
    </reaction>
</comment>
<dbReference type="Pfam" id="PF02230">
    <property type="entry name" value="Abhydrolase_2"/>
    <property type="match status" value="1"/>
</dbReference>
<evidence type="ECO:0000256" key="9">
    <source>
        <dbReference type="ARBA" id="ARBA00047337"/>
    </source>
</evidence>
<dbReference type="InterPro" id="IPR029058">
    <property type="entry name" value="AB_hydrolase_fold"/>
</dbReference>
<evidence type="ECO:0000313" key="12">
    <source>
        <dbReference type="Proteomes" id="UP000308199"/>
    </source>
</evidence>
<gene>
    <name evidence="11" type="ORF">EW145_g5733</name>
</gene>
<dbReference type="GO" id="GO:0005737">
    <property type="term" value="C:cytoplasm"/>
    <property type="evidence" value="ECO:0007669"/>
    <property type="project" value="TreeGrafter"/>
</dbReference>
<dbReference type="EMBL" id="SGPK01000370">
    <property type="protein sequence ID" value="THH04156.1"/>
    <property type="molecule type" value="Genomic_DNA"/>
</dbReference>
<keyword evidence="12" id="KW-1185">Reference proteome</keyword>
<accession>A0A4S4KYZ6</accession>
<evidence type="ECO:0000256" key="5">
    <source>
        <dbReference type="ARBA" id="ARBA00022801"/>
    </source>
</evidence>
<reference evidence="11 12" key="1">
    <citation type="submission" date="2019-02" db="EMBL/GenBank/DDBJ databases">
        <title>Genome sequencing of the rare red list fungi Phellinidium pouzarii.</title>
        <authorList>
            <person name="Buettner E."/>
            <person name="Kellner H."/>
        </authorList>
    </citation>
    <scope>NUCLEOTIDE SEQUENCE [LARGE SCALE GENOMIC DNA]</scope>
    <source>
        <strain evidence="11 12">DSM 108285</strain>
    </source>
</reference>
<dbReference type="PANTHER" id="PTHR10655">
    <property type="entry name" value="LYSOPHOSPHOLIPASE-RELATED"/>
    <property type="match status" value="1"/>
</dbReference>
<evidence type="ECO:0000256" key="1">
    <source>
        <dbReference type="ARBA" id="ARBA00006499"/>
    </source>
</evidence>